<dbReference type="SUPFAM" id="SSF51735">
    <property type="entry name" value="NAD(P)-binding Rossmann-fold domains"/>
    <property type="match status" value="1"/>
</dbReference>
<dbReference type="FunFam" id="3.40.50.720:FF:000084">
    <property type="entry name" value="Short-chain dehydrogenase reductase"/>
    <property type="match status" value="1"/>
</dbReference>
<dbReference type="InterPro" id="IPR002347">
    <property type="entry name" value="SDR_fam"/>
</dbReference>
<organism evidence="3 4">
    <name type="scientific">Paraburkholderia dinghuensis</name>
    <dbReference type="NCBI Taxonomy" id="2305225"/>
    <lineage>
        <taxon>Bacteria</taxon>
        <taxon>Pseudomonadati</taxon>
        <taxon>Pseudomonadota</taxon>
        <taxon>Betaproteobacteria</taxon>
        <taxon>Burkholderiales</taxon>
        <taxon>Burkholderiaceae</taxon>
        <taxon>Paraburkholderia</taxon>
    </lineage>
</organism>
<dbReference type="CDD" id="cd05233">
    <property type="entry name" value="SDR_c"/>
    <property type="match status" value="1"/>
</dbReference>
<dbReference type="PROSITE" id="PS00061">
    <property type="entry name" value="ADH_SHORT"/>
    <property type="match status" value="1"/>
</dbReference>
<dbReference type="Pfam" id="PF13561">
    <property type="entry name" value="adh_short_C2"/>
    <property type="match status" value="1"/>
</dbReference>
<dbReference type="PANTHER" id="PTHR43639:SF1">
    <property type="entry name" value="SHORT-CHAIN DEHYDROGENASE_REDUCTASE FAMILY PROTEIN"/>
    <property type="match status" value="1"/>
</dbReference>
<evidence type="ECO:0000313" key="4">
    <source>
        <dbReference type="Proteomes" id="UP000272778"/>
    </source>
</evidence>
<comment type="caution">
    <text evidence="3">The sequence shown here is derived from an EMBL/GenBank/DDBJ whole genome shotgun (WGS) entry which is preliminary data.</text>
</comment>
<dbReference type="GO" id="GO:0016491">
    <property type="term" value="F:oxidoreductase activity"/>
    <property type="evidence" value="ECO:0007669"/>
    <property type="project" value="UniProtKB-KW"/>
</dbReference>
<accession>A0A3N6MVZ8</accession>
<keyword evidence="2" id="KW-0560">Oxidoreductase</keyword>
<dbReference type="InterPro" id="IPR036291">
    <property type="entry name" value="NAD(P)-bd_dom_sf"/>
</dbReference>
<dbReference type="AlphaFoldDB" id="A0A3N6MVZ8"/>
<proteinExistence type="inferred from homology"/>
<gene>
    <name evidence="3" type="ORF">D1Y85_22070</name>
</gene>
<dbReference type="EMBL" id="RQIS01000019">
    <property type="protein sequence ID" value="RQH02171.1"/>
    <property type="molecule type" value="Genomic_DNA"/>
</dbReference>
<dbReference type="OrthoDB" id="9789398at2"/>
<name>A0A3N6MVZ8_9BURK</name>
<dbReference type="Gene3D" id="3.40.50.720">
    <property type="entry name" value="NAD(P)-binding Rossmann-like Domain"/>
    <property type="match status" value="1"/>
</dbReference>
<protein>
    <submittedName>
        <fullName evidence="3">SDR family oxidoreductase</fullName>
    </submittedName>
</protein>
<evidence type="ECO:0000313" key="3">
    <source>
        <dbReference type="EMBL" id="RQH02171.1"/>
    </source>
</evidence>
<sequence length="273" mass="29449">MTNRTAASGTPGLRVAPVRERRAAYPSLSGKTVFITGGGSGIGAAMVEAFAQQGAHVAFVDVAEEASVSLCERLQALGLPRPWWKACDVSDVRALQAAVGEAVAELGDFEVLVNNVASDQRHSLEDVTPEYYEERMAINERPALFAIQAVVPGMRRLGRGSIVNLGSTGWQGKAGEYPCYAIAKSSVNGLTRGLARPLGQDRIRINTVSPGWVMTERQMTKWLDAAGEEDIKRNQCLPDKLMPHDIAAMVLFLASDDAEMCTAQEFLVDAGWI</sequence>
<dbReference type="PRINTS" id="PR00080">
    <property type="entry name" value="SDRFAMILY"/>
</dbReference>
<comment type="similarity">
    <text evidence="1">Belongs to the short-chain dehydrogenases/reductases (SDR) family.</text>
</comment>
<dbReference type="PRINTS" id="PR00081">
    <property type="entry name" value="GDHRDH"/>
</dbReference>
<reference evidence="3 4" key="1">
    <citation type="submission" date="2018-11" db="EMBL/GenBank/DDBJ databases">
        <title>Paraburkholderia sp. DHOA04, isolated from soil.</title>
        <authorList>
            <person name="Gao Z.-H."/>
            <person name="Qiu L.-H."/>
            <person name="Fu J.-C."/>
        </authorList>
    </citation>
    <scope>NUCLEOTIDE SEQUENCE [LARGE SCALE GENOMIC DNA]</scope>
    <source>
        <strain evidence="3 4">DHOA04</strain>
    </source>
</reference>
<dbReference type="InterPro" id="IPR020904">
    <property type="entry name" value="Sc_DH/Rdtase_CS"/>
</dbReference>
<dbReference type="PANTHER" id="PTHR43639">
    <property type="entry name" value="OXIDOREDUCTASE, SHORT-CHAIN DEHYDROGENASE/REDUCTASE FAMILY (AFU_ORTHOLOGUE AFUA_5G02870)"/>
    <property type="match status" value="1"/>
</dbReference>
<keyword evidence="4" id="KW-1185">Reference proteome</keyword>
<evidence type="ECO:0000256" key="2">
    <source>
        <dbReference type="ARBA" id="ARBA00023002"/>
    </source>
</evidence>
<dbReference type="Proteomes" id="UP000272778">
    <property type="component" value="Unassembled WGS sequence"/>
</dbReference>
<evidence type="ECO:0000256" key="1">
    <source>
        <dbReference type="ARBA" id="ARBA00006484"/>
    </source>
</evidence>
<dbReference type="RefSeq" id="WP_124153205.1">
    <property type="nucleotide sequence ID" value="NZ_RQIS01000019.1"/>
</dbReference>